<evidence type="ECO:0000256" key="3">
    <source>
        <dbReference type="PROSITE-ProRule" id="PRU00284"/>
    </source>
</evidence>
<keyword evidence="1 3" id="KW-0807">Transducer</keyword>
<dbReference type="RefSeq" id="WP_015877992.1">
    <property type="nucleotide sequence ID" value="NZ_CP021075.1"/>
</dbReference>
<dbReference type="SMART" id="SM00283">
    <property type="entry name" value="MA"/>
    <property type="match status" value="1"/>
</dbReference>
<dbReference type="PRINTS" id="PR00260">
    <property type="entry name" value="CHEMTRNSDUCR"/>
</dbReference>
<sequence>MPNHSLRFDSSRRFRRHLLLGLALQLPWQFLGMRLLGSSVGGGAIAPAAAATAVAAVGLALLAAWLFLLSAAGWHPLKTAASAEPRQVPHPTRQGVADASAQLDAAMYDRLQDVIQETEESALNILKKVDTLRNHSSELLDYLRGSAHSNVNLQDDIVASTRLIEETGEFLLALPQMLSNEYANVRRLVEEIAALGQLVNLVREISMQTNLLALNASIEAAHAGEAGRGFAVVASEVRSLANRLTSAAQVIQKNIENAQRLAIDSFTLEKELKESASLRNACQLAGTVVEMQTSYAELKKFHDTLTANATDYNQQLATGIGDLLGDIQYQDVVRQRLERVQLALRRREAGTDDPAALVVEYLSQDSHHARHRQPDTQRIELF</sequence>
<accession>A0AAP9XVK3</accession>
<dbReference type="InterPro" id="IPR004090">
    <property type="entry name" value="Chemotax_Me-accpt_rcpt"/>
</dbReference>
<keyword evidence="4" id="KW-0812">Transmembrane</keyword>
<dbReference type="PANTHER" id="PTHR32089">
    <property type="entry name" value="METHYL-ACCEPTING CHEMOTAXIS PROTEIN MCPB"/>
    <property type="match status" value="1"/>
</dbReference>
<dbReference type="AlphaFoldDB" id="A0AAP9XVK3"/>
<proteinExistence type="inferred from homology"/>
<protein>
    <submittedName>
        <fullName evidence="6">Chemotaxis protein</fullName>
    </submittedName>
</protein>
<feature type="transmembrane region" description="Helical" evidence="4">
    <location>
        <begin position="48"/>
        <end position="69"/>
    </location>
</feature>
<dbReference type="InterPro" id="IPR004089">
    <property type="entry name" value="MCPsignal_dom"/>
</dbReference>
<dbReference type="GO" id="GO:0007165">
    <property type="term" value="P:signal transduction"/>
    <property type="evidence" value="ECO:0007669"/>
    <property type="project" value="UniProtKB-KW"/>
</dbReference>
<name>A0AAP9XVK3_BURGL</name>
<dbReference type="GeneID" id="93068756"/>
<keyword evidence="4" id="KW-0472">Membrane</keyword>
<dbReference type="GO" id="GO:0004888">
    <property type="term" value="F:transmembrane signaling receptor activity"/>
    <property type="evidence" value="ECO:0007669"/>
    <property type="project" value="InterPro"/>
</dbReference>
<evidence type="ECO:0000313" key="6">
    <source>
        <dbReference type="EMBL" id="QPQ89283.1"/>
    </source>
</evidence>
<dbReference type="PROSITE" id="PS50111">
    <property type="entry name" value="CHEMOTAXIS_TRANSDUC_2"/>
    <property type="match status" value="1"/>
</dbReference>
<organism evidence="6 7">
    <name type="scientific">Burkholderia glumae</name>
    <name type="common">Pseudomonas glumae</name>
    <dbReference type="NCBI Taxonomy" id="337"/>
    <lineage>
        <taxon>Bacteria</taxon>
        <taxon>Pseudomonadati</taxon>
        <taxon>Pseudomonadota</taxon>
        <taxon>Betaproteobacteria</taxon>
        <taxon>Burkholderiales</taxon>
        <taxon>Burkholderiaceae</taxon>
        <taxon>Burkholderia</taxon>
    </lineage>
</organism>
<dbReference type="EMBL" id="CP065600">
    <property type="protein sequence ID" value="QPQ89283.1"/>
    <property type="molecule type" value="Genomic_DNA"/>
</dbReference>
<reference evidence="6 7" key="1">
    <citation type="submission" date="2020-12" db="EMBL/GenBank/DDBJ databases">
        <title>FDA dAtabase for Regulatory Grade micrObial Sequences (FDA-ARGOS): Supporting development and validation of Infectious Disease Dx tests.</title>
        <authorList>
            <person name="Minogue T."/>
            <person name="Wolcott M."/>
            <person name="Wasieloski L."/>
            <person name="Aguilar W."/>
            <person name="Moore D."/>
            <person name="Jaissle J."/>
            <person name="Tallon L."/>
            <person name="Sadzewicz L."/>
            <person name="Zhao X."/>
            <person name="Boylan J."/>
            <person name="Ott S."/>
            <person name="Bowen H."/>
            <person name="Vavikolanu K."/>
            <person name="Mehta A."/>
            <person name="Aluvathingal J."/>
            <person name="Nadendla S."/>
            <person name="Yan Y."/>
            <person name="Sichtig H."/>
        </authorList>
    </citation>
    <scope>NUCLEOTIDE SEQUENCE [LARGE SCALE GENOMIC DNA]</scope>
    <source>
        <strain evidence="6 7">FDAARGOS_949</strain>
    </source>
</reference>
<evidence type="ECO:0000256" key="4">
    <source>
        <dbReference type="SAM" id="Phobius"/>
    </source>
</evidence>
<keyword evidence="4" id="KW-1133">Transmembrane helix</keyword>
<evidence type="ECO:0000259" key="5">
    <source>
        <dbReference type="PROSITE" id="PS50111"/>
    </source>
</evidence>
<dbReference type="Gene3D" id="1.10.287.950">
    <property type="entry name" value="Methyl-accepting chemotaxis protein"/>
    <property type="match status" value="1"/>
</dbReference>
<evidence type="ECO:0000256" key="1">
    <source>
        <dbReference type="ARBA" id="ARBA00023224"/>
    </source>
</evidence>
<comment type="similarity">
    <text evidence="2">Belongs to the methyl-accepting chemotaxis (MCP) protein family.</text>
</comment>
<dbReference type="Pfam" id="PF00015">
    <property type="entry name" value="MCPsignal"/>
    <property type="match status" value="1"/>
</dbReference>
<dbReference type="PANTHER" id="PTHR32089:SF112">
    <property type="entry name" value="LYSOZYME-LIKE PROTEIN-RELATED"/>
    <property type="match status" value="1"/>
</dbReference>
<evidence type="ECO:0000313" key="7">
    <source>
        <dbReference type="Proteomes" id="UP000594892"/>
    </source>
</evidence>
<feature type="domain" description="Methyl-accepting transducer" evidence="5">
    <location>
        <begin position="100"/>
        <end position="260"/>
    </location>
</feature>
<dbReference type="SUPFAM" id="SSF58104">
    <property type="entry name" value="Methyl-accepting chemotaxis protein (MCP) signaling domain"/>
    <property type="match status" value="1"/>
</dbReference>
<evidence type="ECO:0000256" key="2">
    <source>
        <dbReference type="ARBA" id="ARBA00029447"/>
    </source>
</evidence>
<dbReference type="GO" id="GO:0016020">
    <property type="term" value="C:membrane"/>
    <property type="evidence" value="ECO:0007669"/>
    <property type="project" value="InterPro"/>
</dbReference>
<dbReference type="GO" id="GO:0006935">
    <property type="term" value="P:chemotaxis"/>
    <property type="evidence" value="ECO:0007669"/>
    <property type="project" value="InterPro"/>
</dbReference>
<gene>
    <name evidence="6" type="ORF">I6H06_06375</name>
</gene>
<dbReference type="Proteomes" id="UP000594892">
    <property type="component" value="Chromosome 1"/>
</dbReference>